<evidence type="ECO:0000313" key="1">
    <source>
        <dbReference type="EMBL" id="ADJ49061.1"/>
    </source>
</evidence>
<dbReference type="EMBL" id="CP002000">
    <property type="protein sequence ID" value="ADJ49061.1"/>
    <property type="molecule type" value="Genomic_DNA"/>
</dbReference>
<name>A0A0H3DEC8_AMYMU</name>
<dbReference type="AlphaFoldDB" id="A0A0H3DEC8"/>
<evidence type="ECO:0000313" key="2">
    <source>
        <dbReference type="Proteomes" id="UP000000328"/>
    </source>
</evidence>
<dbReference type="KEGG" id="amd:AMED_7347"/>
<reference evidence="1 2" key="1">
    <citation type="journal article" date="2010" name="Cell Res.">
        <title>Complete genome sequence of the rifamycin SV-producing Amycolatopsis mediterranei U32 revealed its genetic characteristics in phylogeny and metabolism.</title>
        <authorList>
            <person name="Zhao W."/>
            <person name="Zhong Y."/>
            <person name="Yuan H."/>
            <person name="Wang J."/>
            <person name="Zheng H."/>
            <person name="Wang Y."/>
            <person name="Cen X."/>
            <person name="Xu F."/>
            <person name="Bai J."/>
            <person name="Han X."/>
            <person name="Lu G."/>
            <person name="Zhu Y."/>
            <person name="Shao Z."/>
            <person name="Yan H."/>
            <person name="Li C."/>
            <person name="Peng N."/>
            <person name="Zhang Z."/>
            <person name="Zhang Y."/>
            <person name="Lin W."/>
            <person name="Fan Y."/>
            <person name="Qin Z."/>
            <person name="Hu Y."/>
            <person name="Zhu B."/>
            <person name="Wang S."/>
            <person name="Ding X."/>
            <person name="Zhao G.P."/>
        </authorList>
    </citation>
    <scope>NUCLEOTIDE SEQUENCE [LARGE SCALE GENOMIC DNA]</scope>
    <source>
        <strain evidence="2">U-32</strain>
    </source>
</reference>
<protein>
    <submittedName>
        <fullName evidence="1">Uncharacterized protein</fullName>
    </submittedName>
</protein>
<sequence length="179" mass="19785">MARRSTGTQTPFDRLLHLSRPRTPERDLADFEAGETIQVLCLVWTLGGARNYELSGRKLALAKPGHLYLTKGAPVEWRRAGASDALTKYLLWAMSTLGLVRHQGKRVPLPKPGDSFEDKTWAESRGEGSVIIPAQSNWVRAARKLRGPKREAFTVRTADGEHDIAVPAADVPLVRHALS</sequence>
<organism evidence="1 2">
    <name type="scientific">Amycolatopsis mediterranei (strain U-32)</name>
    <dbReference type="NCBI Taxonomy" id="749927"/>
    <lineage>
        <taxon>Bacteria</taxon>
        <taxon>Bacillati</taxon>
        <taxon>Actinomycetota</taxon>
        <taxon>Actinomycetes</taxon>
        <taxon>Pseudonocardiales</taxon>
        <taxon>Pseudonocardiaceae</taxon>
        <taxon>Amycolatopsis</taxon>
    </lineage>
</organism>
<dbReference type="GeneID" id="92874983"/>
<dbReference type="Proteomes" id="UP000000328">
    <property type="component" value="Chromosome"/>
</dbReference>
<dbReference type="RefSeq" id="WP_013229104.1">
    <property type="nucleotide sequence ID" value="NC_014318.1"/>
</dbReference>
<dbReference type="PATRIC" id="fig|749927.5.peg.7640"/>
<dbReference type="HOGENOM" id="CLU_1500522_0_0_11"/>
<gene>
    <name evidence="1" type="ordered locus">AMED_7347</name>
</gene>
<accession>A0A0H3DEC8</accession>
<proteinExistence type="predicted"/>
<dbReference type="OrthoDB" id="4189911at2"/>